<dbReference type="Proteomes" id="UP001203004">
    <property type="component" value="Unassembled WGS sequence"/>
</dbReference>
<protein>
    <recommendedName>
        <fullName evidence="4">Lmo0937 family membrane protein</fullName>
    </recommendedName>
</protein>
<keyword evidence="1" id="KW-0812">Transmembrane</keyword>
<keyword evidence="1" id="KW-1133">Transmembrane helix</keyword>
<feature type="transmembrane region" description="Helical" evidence="1">
    <location>
        <begin position="28"/>
        <end position="46"/>
    </location>
</feature>
<dbReference type="RefSeq" id="WP_249100259.1">
    <property type="nucleotide sequence ID" value="NZ_JAMAST010000005.1"/>
</dbReference>
<evidence type="ECO:0000313" key="3">
    <source>
        <dbReference type="Proteomes" id="UP001203004"/>
    </source>
</evidence>
<organism evidence="2 3">
    <name type="scientific">Sporolactobacillus mangiferae</name>
    <dbReference type="NCBI Taxonomy" id="2940498"/>
    <lineage>
        <taxon>Bacteria</taxon>
        <taxon>Bacillati</taxon>
        <taxon>Bacillota</taxon>
        <taxon>Bacilli</taxon>
        <taxon>Bacillales</taxon>
        <taxon>Sporolactobacillaceae</taxon>
        <taxon>Sporolactobacillus</taxon>
    </lineage>
</organism>
<evidence type="ECO:0000256" key="1">
    <source>
        <dbReference type="SAM" id="Phobius"/>
    </source>
</evidence>
<dbReference type="InterPro" id="IPR043727">
    <property type="entry name" value="Lmo0937-like"/>
</dbReference>
<name>A0ABT0MBJ9_9BACL</name>
<dbReference type="Pfam" id="PF18919">
    <property type="entry name" value="DUF5670"/>
    <property type="match status" value="1"/>
</dbReference>
<comment type="caution">
    <text evidence="2">The sequence shown here is derived from an EMBL/GenBank/DDBJ whole genome shotgun (WGS) entry which is preliminary data.</text>
</comment>
<gene>
    <name evidence="2" type="ORF">M3N64_07125</name>
</gene>
<keyword evidence="1" id="KW-0472">Membrane</keyword>
<dbReference type="EMBL" id="JAMAST010000005">
    <property type="protein sequence ID" value="MCL1631720.1"/>
    <property type="molecule type" value="Genomic_DNA"/>
</dbReference>
<accession>A0ABT0MBJ9</accession>
<keyword evidence="3" id="KW-1185">Reference proteome</keyword>
<evidence type="ECO:0000313" key="2">
    <source>
        <dbReference type="EMBL" id="MCL1631720.1"/>
    </source>
</evidence>
<sequence length="50" mass="5740">MLSLIWSLIVFLFLIWLVLFLLKIGGALVSLLLIAALVLFIVQFFFKKSK</sequence>
<proteinExistence type="predicted"/>
<reference evidence="2 3" key="1">
    <citation type="submission" date="2022-05" db="EMBL/GenBank/DDBJ databases">
        <title>Sporolactobacillus sp nov CPB3-1, isolated from tree bark (Mangifera indica L.).</title>
        <authorList>
            <person name="Phuengjayaem S."/>
            <person name="Tanasupawat S."/>
        </authorList>
    </citation>
    <scope>NUCLEOTIDE SEQUENCE [LARGE SCALE GENOMIC DNA]</scope>
    <source>
        <strain evidence="2 3">CPB3-1</strain>
    </source>
</reference>
<feature type="transmembrane region" description="Helical" evidence="1">
    <location>
        <begin position="5"/>
        <end position="22"/>
    </location>
</feature>
<evidence type="ECO:0008006" key="4">
    <source>
        <dbReference type="Google" id="ProtNLM"/>
    </source>
</evidence>